<feature type="domain" description="Calx-beta" evidence="5">
    <location>
        <begin position="2016"/>
        <end position="2122"/>
    </location>
</feature>
<name>A0ABY9RFP8_9BURK</name>
<feature type="domain" description="Calx-beta" evidence="5">
    <location>
        <begin position="36"/>
        <end position="142"/>
    </location>
</feature>
<feature type="domain" description="Calx-beta" evidence="5">
    <location>
        <begin position="586"/>
        <end position="692"/>
    </location>
</feature>
<feature type="domain" description="Calx-beta" evidence="5">
    <location>
        <begin position="2236"/>
        <end position="2342"/>
    </location>
</feature>
<feature type="domain" description="Calx-beta" evidence="5">
    <location>
        <begin position="2786"/>
        <end position="2892"/>
    </location>
</feature>
<feature type="domain" description="Calx-beta" evidence="5">
    <location>
        <begin position="916"/>
        <end position="1022"/>
    </location>
</feature>
<sequence length="5405" mass="534800">MVRTPITSDTIDEIDETFTLTATRTAGTTSNASALGTATITDDDAAPTISSVTSDTQTEGTALVHTVTLTNASSSSTSFAYTIGGGTATSGTDYGTPTFSNGVTLVGGNLIVPAGVTSFTITVPSTQDTIDEANETYNVSVGGVSATGTITDDDAAPTISSVTSDTQTEGTALVHTVTLTNASSSSTSFAYTIGGGTATSGTDYGTPTFSNGVTLVGGNLIVPAGVTSFTITVPSTQDTIDEPNETYNVSVGGVSAVGTITDDDAAPTISSVTSDTQTEGTALVHTVTLTNASSSSTSFAYTIGGGTATSGTDYGTPTFSNGVTLVGGNLIVPAGVTSFTITVPSTQDTIDEANETYNVSVGGVSAVGTITDDDAAPTISSVTSDTQTEGTALVHTVTLTNASSSSTSFAYTIGGGTATSGTDYGTPTFSNGVTLVGGNLIVPAGVTSFTITVPTTDDVVSESSENYNVSVGGVSATGTITDNDGAPTISSVTSDTQTEGTALVHTVTLTNASSSSTSFAYTIGGGTATSGTDYGTPTFSNGVTLVGGNLIVPAGVTSFTITVPSTQDTIDEPNETYNVSVGGVSAVGTVTDDDASPTISSVTSDTQTEGTALVHTVTLTNASSSSTSFAYTIGGGTATSGTDYGTPTFSNGVTLVGGNLIVPAGVTSFTITVPSTQDTIDEPNETYNVSVGGVSAVGTITDDDAAPTISSVTSDTQTEGTSLVHTVTLTNASSSSTSFAYTIGGGTATSGTDYGTPTFSNGVTLVGGNLIVPAGVTSFTITVPSTQDTIDEANETYNVSVGGVSAVGTITDDDAAPTISSVTSDTQTEGTALVHTVTLTNASSSSTSFAYTIGGGTATSGTDYGTPTFSNGVTLVGGNLIVPAGVTSFTITVPTTDDVVSESSENYNVSVGGVSATGTITDNDGAPTISSVTSDTQTEGTALVHTVTLTNASSSSTSFAYTIGGGTATSGTDYGTPTFSNGVTLVGGNLIVPAGVTSFTITVPSTQDTIDEANETYNVSVGGVSATGTITDDDAAPTISSVTSDTQTEGTALVHTVTLTNASSSSTSFAYTIGGGTATSGTDYGTPTFSNGVTLVGGNLIVPAGVTSFTITVPSTQDTIDEPNETYNVSVGGVSAVGTITDDDAAPTISSVTSDTQTEGTALVHTVTLTNASSSSTSFAYTIGGGTATSGTDYGTPTFSNGVTLVGGNLIVPAGVTSFTITVPSTQDTIDEANETYNVSVGGVSAVGTITDDDAAPTISSVTSDTQTEGTALVHTVTLTNASSSSTSFAYTIGGGTATSGTDYGTPTFSNGVTLVGGNLIVPAGVTSFTITVPSTQDTIDEANETYNVSVGGVSAVGTITDDDAAPTISSVTSDTQTEGTALVHTVTLTNASSSSTSFAYTIGGGTATSGTDYGTPTFSNGVTLVGGNLIVPAGVTSFTITVPSTQDTIDEANETYNVSVGGVSAVGTITDDDAAPTISSVTSDTQTEGTALVHTVTLTNASSSSTSFAYTIGGGTATSGTDYGTPTFSNGVTLVGGNLIVPAGVTSFTITVPTADDVVSESSENYNVSVGGVSATGTITDNDGAPTISSVTSDTQTEGTALVHTVTLTNASSSSTSFAYTIGGGTATSGTDYGTPTFSNGVTLVGGNLIVPAGVTSFTITVPSTQDTIDEANETYNVSVGGVSAVGTITDDDAAPTISSVTSDTQTEGTALVHTVTLTNASSSSTSFAYTIGGGTATSGTDYGTPTFSNGVTLVGGNLIVPAGVTSFTITVPTTDDVVSESSENYNVSVGGVSATGTITDNDGAPTISSVTSDTQTEGTALVHTVTLTNASSSSTSFAYTIGGGTATSGTDYGTPTFSNGVTLVGGNLIVPAGVTSFTITVPSTQDTIDEANETYNVSVGGVSATGTITDDDAAPTISSVTSDTQTEGTALVHTVTLTNASSSSTSFAYTIGGGTATSGTDYGTPTFSNGVTLVGGNLIVPAGVTSFTITVPSTQDTIDEPNETYNVSVGGVSAVGTITDDDAAPTISSVTSDTQTEGTALVHTVTLTNASSSSTSFAYTIGGGTATSGTDYGTPTFSNGVTLVGGNLIVPAGVTSFTITVPSTQDTIDEANETYNVSVGGVSAVGTITDDDAAPTISSVTSDTQTEGTALVHTVTLTNASSSSTSFAYTIGGGTATSGTDYGTPTFSNGVTLVGGNLIVPAGVTSFTITVPSTQDTIDEANETYNVSVGGVSAVGTITDDDAAPTISSVTSDTQTEGTALVHTVTLTNASSSSTSFAYTIGGGTATSGTDYGTPTFSNGVTLVGGNLIVPAGVTSFTITVPSTQDTIDEANETYNVSVGGVSATGTITDDDAAPTISSVTSDTQTEGTSLVHTVTLTNASSSSTSFAYTIGGGTATSGTDYGTPTFSNGVTLVGGNLIVPAGVTSFTITVPSTQDTIDEPNETYNVSVGGVSAVGTITDDDAAPTISSVTSDTQTEGTALVHTVTLTNASSSSTSFAYTIGGGTATSGTDYGTPTFSNGVTLVGGNLIVPAGVTSFTITVPSTQDTIDEANETYNVSVGGVSAVGTITDDDAAPTISSVTSDTQTEGTALVHTVTLTNASSSSTSFAYTIGGGTATSGTDYGTPTFSNGVTLVGGNLIVPAGVTSFTITVPSTQDTIDEANETYNVSVGGVSATGAITDDDAAPTISSVTSDTQTEGTSLVHTVTLTNASSSSTSFAYTIGGGTATSGTDYGTPTFSNGVTLVGGNLIVPAGVTSFTITVPSTQDTIDEPNETYNVSVGGVSAVGTITDDDAAPTISSVTSDTQTEGTALVHTVTLTNASSSSTSFAYTIGGGTATSGTDYGTPTFSNGVTLVGGNLIVPAGVTSFTITVPSTQDTIDEANETYNVSVGGVSAVGTITDDDAAPTISSVTSDTQTEGTALVHTVTLTNTSSSSTSFAYTIGGGTATSGTDYGTPTFSNGVTLVGGNLIVPAGVTSFTITVPTTDDVVSESSENYNVSVGGVSATGTITDNDGAPSLSINDITVNEAAGTATFTVTLSAASGQTVSVGYNTSNGTATAGSDYTSTTGTLTFAPGVTTQTITVNIANDAPAIFEGAETFNVNLVTPTNATIADNLGVGTIRDDGTGTGGTDNDTPTLSVSSPTVAESAGFAQFTISLNNASTTATTVSLALANGTATGTGTDYGSGTATNLQVSTDGGLNWTNATTATIAAGATSVLVRTPITEDTLDEIDETFTLTATRTAGTTTNASAVGTATITDNDATPSLSINDITVNEAAGTATFTVTLSAASGQTVTVGYNTSNGTATAGSDYTSTTGTLTFAPGVTTQTITVNIANDAPAIFEGAETFNVNLVTPTNATIADNLGVGTIRDDGTGTGGTDNDTPTLSVSSPTVAESAGFAQFTISLNNASTTATTVSLALANGTATGTGTDYGSGTATNLQVSTDGGLNWTNATTATIAAGATSVLVRTPITEDTLDEIDETFTLTATRTAGTTTNASAVGTATITDNDATPSLSINDITVNEAAGTATFTVTLSAASGQTVTVGYNTSNGTATAGSDYTSTTGTLTFAPGVTTQTITVNIANDAPAIFEGAETFNVNLVTPTNATIADNLGVGTIRDDGTGTGGTDNDTPTLSVSSPTVAESAGFAQFTISLNNASTTATTVSLALANGTATGTGTDYGSGTATNLQVSTDGGLNWTNATTATIAAGATSVLVRTPITEDTLDEIDETFTLTATRTAGTTTNASAVGTATITDNDATPSLSINDITVNEAAGTATFTVTLSAASGQTVTVGYNTSNGTATAGSDYTSTTGTLTFAPGVTTQTITVNIANDAPAIFEGAETFNVNLVTPTNATIADNLGVGTIRDDGTGTGGTDNDTPTLSVSSPTVAESAGFAQFTISLNNASTTATTVSLALANGTATGTGTDYGSGTATNLQVSTDGGLNWTNATTATIAAGATSVLVRTPITEDTLDEIDETFTLTATRTAGTTTNASAVGTATITDNDATPSLSINDITVNEAAGTATFTVTLSAASGQTVTVGYNTSNGTATAGSDYTSTTGTLTFAPGVTTQTITVNIANDAPAIFEGAETFNVNLVTPTNATIADNLGVGTIRDDGTGTGGTDNDTPTLSVSSPTVAESAGFAQFTISLNNASTTATTVSLALANGTATGTGTDYGSGTATNLQVSTDGGLNWTNATTATIAAGATSVLVRTPITEDTLDEIDETFTLTATRTAGTTTNASAVGTATITDNDATPSLSINDITVNEAAGTATFTVTLSAASGQTVTVGYNTSNGTATAGSDYTSTTGTLTFAPGVTTQTITVNIANDAPAIFEGAETFNVNLVTPTNATIADNLGVGTIRDDGTGTGGTDNDTPTLSVSSPTVAESAGFAQFTISLNNASTTATTVSLALANGTATGTGTDYGSGTATNLQVSTDGGLNWTNATTATIAAGATSVLVRTPITEDTLDEIDETFTLTATRTAGTTTNASAVGTATITDNDATPSLSINDITVNEAAGTATFTVTLSAASGQTVTVGYNTSNGTATAGSDYTSTTGTLTFAPGVTTQTITVNIANDAPAIFEGAETFNVNLVTPTNATIADNLGVGTIRDDGTGTGGTDNDTPTLSVSSPTVAESAGFAQFTISLNNASTTATTVSLALANGTATGTGTDYGSGTATNLQVSTDGGLNWTNATTATIAAGATSVLVRTPIVEDTLIETSETFTLTATRTAGTTTNASALGTATITDNDFAPVAANGSVYINEDAASVITGAGSVIGGTYLFGWNDFGITDANAGDTLSVKIMSLPANGTLQFFNGASWVAVVAGTTTLTQAQIGSNSLRFVPAANQSGDSSFASAGVGNLKNDYATFTYQGVDAAGHTSSTATLTVDVKPVADTPTVSTTNFTKATLFTTSWEAADTGIAQTTLNPNTTSTAYTTTTTLSGWTRVDTPDNFAGGTNSFEIWSAGDTITGQNGTGYTIATGAPGGGTNWLELNNADAAGALIQTLGISRNVTTVAGHVYDLSLYYAGRNGFSTDFTRMTVYVDGVKVASYASSSPNDALNWENLHFSFVGTGASQQIRIVTDPIQYNSSGRGAMIDNITLTEMQGMLAGNAVSGTRTEIALSSYVSGALSDTDGSEVLSYTFTNLPAGANIITAAHPSGFTVVGGSVTVPGAELASAKLQLLSTYSGDLTLGVTAVATEPNASTASSTSANVTFTILSGMGADGYDYVYGNNVGLVATPNNANTLNGGANNDWMSGGAGNDTLVGNGGNDVLIGGQGSDSLTGSAGADTFKWSLNDNGTNAAQAIDTISDFATGTYASGGDRLDLRDLLSGESAATLDKFIHFSWNGTNTTAFISATGAFTAGHAVGGTFTDVTNNSVQQIVFAGVNLTSGFTTDLQVINDLISKGKLVTD</sequence>
<dbReference type="InterPro" id="IPR011049">
    <property type="entry name" value="Serralysin-like_metalloprot_C"/>
</dbReference>
<feature type="domain" description="Calx-beta" evidence="5">
    <location>
        <begin position="256"/>
        <end position="362"/>
    </location>
</feature>
<evidence type="ECO:0000256" key="1">
    <source>
        <dbReference type="ARBA" id="ARBA00022729"/>
    </source>
</evidence>
<feature type="domain" description="Calx-beta" evidence="5">
    <location>
        <begin position="1466"/>
        <end position="1572"/>
    </location>
</feature>
<evidence type="ECO:0000256" key="4">
    <source>
        <dbReference type="ARBA" id="ARBA00023065"/>
    </source>
</evidence>
<feature type="domain" description="Calx-beta" evidence="5">
    <location>
        <begin position="476"/>
        <end position="582"/>
    </location>
</feature>
<dbReference type="InterPro" id="IPR001343">
    <property type="entry name" value="Hemolysn_Ca-bd"/>
</dbReference>
<dbReference type="InterPro" id="IPR038081">
    <property type="entry name" value="CalX-like_sf"/>
</dbReference>
<feature type="domain" description="Calx-beta" evidence="5">
    <location>
        <begin position="3128"/>
        <end position="3240"/>
    </location>
</feature>
<keyword evidence="7" id="KW-1185">Reference proteome</keyword>
<feature type="domain" description="Calx-beta" evidence="5">
    <location>
        <begin position="4116"/>
        <end position="4228"/>
    </location>
</feature>
<feature type="domain" description="Calx-beta" evidence="5">
    <location>
        <begin position="1356"/>
        <end position="1462"/>
    </location>
</feature>
<organism evidence="6 7">
    <name type="scientific">Undibacterium cyanobacteriorum</name>
    <dbReference type="NCBI Taxonomy" id="3073561"/>
    <lineage>
        <taxon>Bacteria</taxon>
        <taxon>Pseudomonadati</taxon>
        <taxon>Pseudomonadota</taxon>
        <taxon>Betaproteobacteria</taxon>
        <taxon>Burkholderiales</taxon>
        <taxon>Oxalobacteraceae</taxon>
        <taxon>Undibacterium</taxon>
    </lineage>
</organism>
<feature type="domain" description="Calx-beta" evidence="5">
    <location>
        <begin position="806"/>
        <end position="912"/>
    </location>
</feature>
<keyword evidence="1" id="KW-0732">Signal</keyword>
<feature type="domain" description="Calx-beta" evidence="5">
    <location>
        <begin position="3747"/>
        <end position="3846"/>
    </location>
</feature>
<feature type="domain" description="Calx-beta" evidence="5">
    <location>
        <begin position="2896"/>
        <end position="3002"/>
    </location>
</feature>
<gene>
    <name evidence="6" type="ORF">RF679_12440</name>
</gene>
<dbReference type="Pfam" id="PF00353">
    <property type="entry name" value="HemolysinCabind"/>
    <property type="match status" value="1"/>
</dbReference>
<feature type="domain" description="Calx-beta" evidence="5">
    <location>
        <begin position="4610"/>
        <end position="4722"/>
    </location>
</feature>
<feature type="domain" description="Calx-beta" evidence="5">
    <location>
        <begin position="3994"/>
        <end position="4093"/>
    </location>
</feature>
<proteinExistence type="predicted"/>
<feature type="domain" description="Calx-beta" evidence="5">
    <location>
        <begin position="4363"/>
        <end position="4475"/>
    </location>
</feature>
<feature type="domain" description="Calx-beta" evidence="5">
    <location>
        <begin position="1246"/>
        <end position="1352"/>
    </location>
</feature>
<keyword evidence="4" id="KW-0813">Transport</keyword>
<evidence type="ECO:0000256" key="3">
    <source>
        <dbReference type="ARBA" id="ARBA00022837"/>
    </source>
</evidence>
<accession>A0ABY9RFP8</accession>
<feature type="domain" description="Calx-beta" evidence="5">
    <location>
        <begin position="2346"/>
        <end position="2452"/>
    </location>
</feature>
<protein>
    <submittedName>
        <fullName evidence="6">Calx-beta domain-containing protein</fullName>
    </submittedName>
</protein>
<keyword evidence="4" id="KW-0406">Ion transport</keyword>
<feature type="domain" description="Calx-beta" evidence="5">
    <location>
        <begin position="3006"/>
        <end position="3105"/>
    </location>
</feature>
<feature type="domain" description="Calx-beta" evidence="5">
    <location>
        <begin position="146"/>
        <end position="252"/>
    </location>
</feature>
<dbReference type="Pfam" id="PF03160">
    <property type="entry name" value="Calx-beta"/>
    <property type="match status" value="41"/>
</dbReference>
<feature type="domain" description="Calx-beta" evidence="5">
    <location>
        <begin position="3500"/>
        <end position="3599"/>
    </location>
</feature>
<dbReference type="SMART" id="SM00237">
    <property type="entry name" value="Calx_beta"/>
    <property type="match status" value="41"/>
</dbReference>
<keyword evidence="2" id="KW-0677">Repeat</keyword>
<feature type="domain" description="Calx-beta" evidence="5">
    <location>
        <begin position="1136"/>
        <end position="1242"/>
    </location>
</feature>
<dbReference type="Gene3D" id="2.60.40.2030">
    <property type="match status" value="41"/>
</dbReference>
<feature type="domain" description="Calx-beta" evidence="5">
    <location>
        <begin position="696"/>
        <end position="802"/>
    </location>
</feature>
<dbReference type="NCBIfam" id="TIGR03661">
    <property type="entry name" value="T1SS_VCA0849"/>
    <property type="match status" value="1"/>
</dbReference>
<feature type="domain" description="Calx-beta" evidence="5">
    <location>
        <begin position="3375"/>
        <end position="3487"/>
    </location>
</feature>
<dbReference type="PANTHER" id="PTHR11878">
    <property type="entry name" value="SODIUM/CALCIUM EXCHANGER"/>
    <property type="match status" value="1"/>
</dbReference>
<feature type="domain" description="Calx-beta" evidence="5">
    <location>
        <begin position="1686"/>
        <end position="1792"/>
    </location>
</feature>
<feature type="domain" description="Calx-beta" evidence="5">
    <location>
        <begin position="3869"/>
        <end position="3981"/>
    </location>
</feature>
<evidence type="ECO:0000259" key="5">
    <source>
        <dbReference type="SMART" id="SM00237"/>
    </source>
</evidence>
<feature type="domain" description="Calx-beta" evidence="5">
    <location>
        <begin position="3253"/>
        <end position="3352"/>
    </location>
</feature>
<feature type="domain" description="Calx-beta" evidence="5">
    <location>
        <begin position="2676"/>
        <end position="2782"/>
    </location>
</feature>
<dbReference type="PANTHER" id="PTHR11878:SF65">
    <property type="entry name" value="NA_CA-EXCHANGE PROTEIN, ISOFORM G"/>
    <property type="match status" value="1"/>
</dbReference>
<feature type="domain" description="Calx-beta" evidence="5">
    <location>
        <begin position="3622"/>
        <end position="3734"/>
    </location>
</feature>
<dbReference type="InterPro" id="IPR003644">
    <property type="entry name" value="Calx_beta"/>
</dbReference>
<dbReference type="EMBL" id="CP133720">
    <property type="protein sequence ID" value="WMW79455.1"/>
    <property type="molecule type" value="Genomic_DNA"/>
</dbReference>
<dbReference type="InterPro" id="IPR019960">
    <property type="entry name" value="T1SS_VCA0849"/>
</dbReference>
<dbReference type="Proteomes" id="UP001181355">
    <property type="component" value="Chromosome"/>
</dbReference>
<evidence type="ECO:0000313" key="6">
    <source>
        <dbReference type="EMBL" id="WMW79455.1"/>
    </source>
</evidence>
<feature type="domain" description="Calx-beta" evidence="5">
    <location>
        <begin position="1906"/>
        <end position="2012"/>
    </location>
</feature>
<feature type="domain" description="Calx-beta" evidence="5">
    <location>
        <begin position="2566"/>
        <end position="2672"/>
    </location>
</feature>
<feature type="domain" description="Calx-beta" evidence="5">
    <location>
        <begin position="4241"/>
        <end position="4340"/>
    </location>
</feature>
<evidence type="ECO:0000256" key="2">
    <source>
        <dbReference type="ARBA" id="ARBA00022737"/>
    </source>
</evidence>
<dbReference type="SUPFAM" id="SSF141072">
    <property type="entry name" value="CalX-like"/>
    <property type="match status" value="41"/>
</dbReference>
<feature type="domain" description="Calx-beta" evidence="5">
    <location>
        <begin position="4488"/>
        <end position="4587"/>
    </location>
</feature>
<keyword evidence="3" id="KW-0106">Calcium</keyword>
<dbReference type="InterPro" id="IPR018511">
    <property type="entry name" value="Hemolysin-typ_Ca-bd_CS"/>
</dbReference>
<dbReference type="SUPFAM" id="SSF51120">
    <property type="entry name" value="beta-Roll"/>
    <property type="match status" value="1"/>
</dbReference>
<reference evidence="6" key="1">
    <citation type="submission" date="2023-09" db="EMBL/GenBank/DDBJ databases">
        <title>Undibacterium sp. 20NA77.5 isolated from freshwater.</title>
        <authorList>
            <person name="Le V."/>
            <person name="Ko S.-R."/>
            <person name="Ahn C.-Y."/>
            <person name="Oh H.-M."/>
        </authorList>
    </citation>
    <scope>NUCLEOTIDE SEQUENCE</scope>
    <source>
        <strain evidence="6">20NA77.5</strain>
    </source>
</reference>
<dbReference type="PROSITE" id="PS00330">
    <property type="entry name" value="HEMOLYSIN_CALCIUM"/>
    <property type="match status" value="1"/>
</dbReference>
<dbReference type="RefSeq" id="WP_309480952.1">
    <property type="nucleotide sequence ID" value="NZ_CP133720.1"/>
</dbReference>
<feature type="domain" description="Calx-beta" evidence="5">
    <location>
        <begin position="2126"/>
        <end position="2232"/>
    </location>
</feature>
<feature type="domain" description="Calx-beta" evidence="5">
    <location>
        <begin position="1026"/>
        <end position="1132"/>
    </location>
</feature>
<evidence type="ECO:0000313" key="7">
    <source>
        <dbReference type="Proteomes" id="UP001181355"/>
    </source>
</evidence>
<feature type="domain" description="Calx-beta" evidence="5">
    <location>
        <begin position="1796"/>
        <end position="1902"/>
    </location>
</feature>
<feature type="domain" description="Calx-beta" evidence="5">
    <location>
        <begin position="2456"/>
        <end position="2562"/>
    </location>
</feature>
<feature type="domain" description="Calx-beta" evidence="5">
    <location>
        <begin position="1576"/>
        <end position="1682"/>
    </location>
</feature>
<feature type="domain" description="Calx-beta" evidence="5">
    <location>
        <begin position="366"/>
        <end position="472"/>
    </location>
</feature>
<dbReference type="InterPro" id="IPR051171">
    <property type="entry name" value="CaCA"/>
</dbReference>